<dbReference type="EMBL" id="FNAV01000001">
    <property type="protein sequence ID" value="SDE18266.1"/>
    <property type="molecule type" value="Genomic_DNA"/>
</dbReference>
<feature type="active site" description="Charge relay system" evidence="4 5">
    <location>
        <position position="459"/>
    </location>
</feature>
<name>A0A1G7AWD3_9RHOB</name>
<dbReference type="OrthoDB" id="9816306at2"/>
<dbReference type="Pfam" id="PF00082">
    <property type="entry name" value="Peptidase_S8"/>
    <property type="match status" value="1"/>
</dbReference>
<dbReference type="PANTHER" id="PTHR42884:SF14">
    <property type="entry name" value="NEUROENDOCRINE CONVERTASE 1"/>
    <property type="match status" value="1"/>
</dbReference>
<proteinExistence type="inferred from homology"/>
<dbReference type="STRING" id="282683.SAMN04488105_101375"/>
<keyword evidence="3 5" id="KW-0720">Serine protease</keyword>
<dbReference type="PROSITE" id="PS00138">
    <property type="entry name" value="SUBTILASE_SER"/>
    <property type="match status" value="1"/>
</dbReference>
<evidence type="ECO:0000256" key="1">
    <source>
        <dbReference type="ARBA" id="ARBA00022670"/>
    </source>
</evidence>
<evidence type="ECO:0000259" key="7">
    <source>
        <dbReference type="Pfam" id="PF00082"/>
    </source>
</evidence>
<dbReference type="PROSITE" id="PS00136">
    <property type="entry name" value="SUBTILASE_ASP"/>
    <property type="match status" value="1"/>
</dbReference>
<dbReference type="Gene3D" id="3.40.50.200">
    <property type="entry name" value="Peptidase S8/S53 domain"/>
    <property type="match status" value="1"/>
</dbReference>
<comment type="similarity">
    <text evidence="5 6">Belongs to the peptidase S8 family.</text>
</comment>
<evidence type="ECO:0000256" key="4">
    <source>
        <dbReference type="PIRSR" id="PIRSR615500-1"/>
    </source>
</evidence>
<dbReference type="GO" id="GO:0016485">
    <property type="term" value="P:protein processing"/>
    <property type="evidence" value="ECO:0007669"/>
    <property type="project" value="TreeGrafter"/>
</dbReference>
<evidence type="ECO:0000256" key="5">
    <source>
        <dbReference type="PROSITE-ProRule" id="PRU01240"/>
    </source>
</evidence>
<dbReference type="InterPro" id="IPR023827">
    <property type="entry name" value="Peptidase_S8_Asp-AS"/>
</dbReference>
<keyword evidence="1 5" id="KW-0645">Protease</keyword>
<evidence type="ECO:0000256" key="6">
    <source>
        <dbReference type="RuleBase" id="RU003355"/>
    </source>
</evidence>
<evidence type="ECO:0000256" key="3">
    <source>
        <dbReference type="ARBA" id="ARBA00022825"/>
    </source>
</evidence>
<protein>
    <submittedName>
        <fullName evidence="8">Subtilase family protein</fullName>
    </submittedName>
</protein>
<dbReference type="InterPro" id="IPR015500">
    <property type="entry name" value="Peptidase_S8_subtilisin-rel"/>
</dbReference>
<dbReference type="InterPro" id="IPR023828">
    <property type="entry name" value="Peptidase_S8_Ser-AS"/>
</dbReference>
<dbReference type="GO" id="GO:0016020">
    <property type="term" value="C:membrane"/>
    <property type="evidence" value="ECO:0007669"/>
    <property type="project" value="TreeGrafter"/>
</dbReference>
<gene>
    <name evidence="8" type="ORF">SAMN04488105_101375</name>
</gene>
<sequence>MADVIPLRIGGHEVAFRESATQVAVAPAPGRARSLESTLQSLGTRKATERRGRLGRFEIVDMRMPEVEAAAEISALGRSRDVRESVSVYHTSDDEVPFVPEGTLFLRFEPDADADAITDVILRYDLELVSASGGFHTVRTFTRDGVRLAADLQAEPAVLLAEPDLITPRNLLSFLPNDAMLARQWHLENRGEIDGNTAGLKAGADARVVAAWRRLGSLGSSETVIAVIDDGFDLMHPDLAGKSVDPRDFIRGTADVTPEPDLFDQRGGDWHGTACAGVAMGKSGGGEIVGAAPNATLMPLRMTEHLSPLNVAEWFDYATDHGAWVVSCSWNAEAAVYPLPARVARAIHRCATEGRGGKGAVVVFAAGNSGKDVNDPPRTQNGFATHPDVIAIAACTSLDRRASYSQTGREIAICAPSAGRGGLGITTSDVTGTYIDGSGVERPRGYKPGDYYAEFEGTSSACPLVAGICGLVLGANPDLTAAELREVIRSTARRIGDAADYVNGHSTRYGHGCIDADAAVARALELAAGGAPRVAAAAPRAGEATRGTG</sequence>
<dbReference type="AlphaFoldDB" id="A0A1G7AWD3"/>
<dbReference type="PANTHER" id="PTHR42884">
    <property type="entry name" value="PROPROTEIN CONVERTASE SUBTILISIN/KEXIN-RELATED"/>
    <property type="match status" value="1"/>
</dbReference>
<organism evidence="8 9">
    <name type="scientific">Salipiger thiooxidans</name>
    <dbReference type="NCBI Taxonomy" id="282683"/>
    <lineage>
        <taxon>Bacteria</taxon>
        <taxon>Pseudomonadati</taxon>
        <taxon>Pseudomonadota</taxon>
        <taxon>Alphaproteobacteria</taxon>
        <taxon>Rhodobacterales</taxon>
        <taxon>Roseobacteraceae</taxon>
        <taxon>Salipiger</taxon>
    </lineage>
</organism>
<keyword evidence="2 5" id="KW-0378">Hydrolase</keyword>
<dbReference type="PRINTS" id="PR00723">
    <property type="entry name" value="SUBTILISIN"/>
</dbReference>
<dbReference type="Proteomes" id="UP000198994">
    <property type="component" value="Unassembled WGS sequence"/>
</dbReference>
<feature type="active site" description="Charge relay system" evidence="4 5">
    <location>
        <position position="271"/>
    </location>
</feature>
<evidence type="ECO:0000313" key="9">
    <source>
        <dbReference type="Proteomes" id="UP000198994"/>
    </source>
</evidence>
<dbReference type="PROSITE" id="PS51892">
    <property type="entry name" value="SUBTILASE"/>
    <property type="match status" value="1"/>
</dbReference>
<dbReference type="GO" id="GO:0004252">
    <property type="term" value="F:serine-type endopeptidase activity"/>
    <property type="evidence" value="ECO:0007669"/>
    <property type="project" value="UniProtKB-UniRule"/>
</dbReference>
<reference evidence="9" key="1">
    <citation type="submission" date="2016-10" db="EMBL/GenBank/DDBJ databases">
        <authorList>
            <person name="Varghese N."/>
            <person name="Submissions S."/>
        </authorList>
    </citation>
    <scope>NUCLEOTIDE SEQUENCE [LARGE SCALE GENOMIC DNA]</scope>
    <source>
        <strain evidence="9">DSM 10146</strain>
    </source>
</reference>
<keyword evidence="9" id="KW-1185">Reference proteome</keyword>
<accession>A0A1G7AWD3</accession>
<dbReference type="RefSeq" id="WP_089954679.1">
    <property type="nucleotide sequence ID" value="NZ_FNAV01000001.1"/>
</dbReference>
<dbReference type="SUPFAM" id="SSF52743">
    <property type="entry name" value="Subtilisin-like"/>
    <property type="match status" value="1"/>
</dbReference>
<dbReference type="InterPro" id="IPR000209">
    <property type="entry name" value="Peptidase_S8/S53_dom"/>
</dbReference>
<feature type="active site" description="Charge relay system" evidence="4 5">
    <location>
        <position position="229"/>
    </location>
</feature>
<evidence type="ECO:0000313" key="8">
    <source>
        <dbReference type="EMBL" id="SDE18266.1"/>
    </source>
</evidence>
<evidence type="ECO:0000256" key="2">
    <source>
        <dbReference type="ARBA" id="ARBA00022801"/>
    </source>
</evidence>
<dbReference type="InterPro" id="IPR036852">
    <property type="entry name" value="Peptidase_S8/S53_dom_sf"/>
</dbReference>
<feature type="domain" description="Peptidase S8/S53" evidence="7">
    <location>
        <begin position="221"/>
        <end position="512"/>
    </location>
</feature>